<evidence type="ECO:0000256" key="2">
    <source>
        <dbReference type="ARBA" id="ARBA00003968"/>
    </source>
</evidence>
<evidence type="ECO:0000256" key="3">
    <source>
        <dbReference type="ARBA" id="ARBA00004496"/>
    </source>
</evidence>
<dbReference type="GO" id="GO:0006168">
    <property type="term" value="P:adenine salvage"/>
    <property type="evidence" value="ECO:0007669"/>
    <property type="project" value="InterPro"/>
</dbReference>
<keyword evidence="15" id="KW-1185">Reference proteome</keyword>
<evidence type="ECO:0000256" key="4">
    <source>
        <dbReference type="ARBA" id="ARBA00004659"/>
    </source>
</evidence>
<dbReference type="GO" id="GO:0006166">
    <property type="term" value="P:purine ribonucleoside salvage"/>
    <property type="evidence" value="ECO:0007669"/>
    <property type="project" value="UniProtKB-KW"/>
</dbReference>
<dbReference type="InterPro" id="IPR050054">
    <property type="entry name" value="UPRTase/APRTase"/>
</dbReference>
<evidence type="ECO:0000256" key="9">
    <source>
        <dbReference type="ARBA" id="ARBA00022679"/>
    </source>
</evidence>
<proteinExistence type="inferred from homology"/>
<dbReference type="FunFam" id="3.40.50.2020:FF:000021">
    <property type="entry name" value="Adenine phosphoribosyltransferase"/>
    <property type="match status" value="1"/>
</dbReference>
<evidence type="ECO:0000256" key="8">
    <source>
        <dbReference type="ARBA" id="ARBA00022676"/>
    </source>
</evidence>
<evidence type="ECO:0000313" key="15">
    <source>
        <dbReference type="Proteomes" id="UP000271426"/>
    </source>
</evidence>
<dbReference type="EMBL" id="CP033898">
    <property type="protein sequence ID" value="AZA09161.1"/>
    <property type="molecule type" value="Genomic_DNA"/>
</dbReference>
<dbReference type="GO" id="GO:0016208">
    <property type="term" value="F:AMP binding"/>
    <property type="evidence" value="ECO:0007669"/>
    <property type="project" value="TreeGrafter"/>
</dbReference>
<dbReference type="AlphaFoldDB" id="A0A3G6ITT5"/>
<keyword evidence="10 11" id="KW-0660">Purine salvage</keyword>
<evidence type="ECO:0000313" key="14">
    <source>
        <dbReference type="EMBL" id="AZA09161.1"/>
    </source>
</evidence>
<dbReference type="GO" id="GO:0044209">
    <property type="term" value="P:AMP salvage"/>
    <property type="evidence" value="ECO:0007669"/>
    <property type="project" value="UniProtKB-UniRule"/>
</dbReference>
<dbReference type="EC" id="2.4.2.7" evidence="6 11"/>
<evidence type="ECO:0000256" key="11">
    <source>
        <dbReference type="HAMAP-Rule" id="MF_00004"/>
    </source>
</evidence>
<dbReference type="NCBIfam" id="NF002636">
    <property type="entry name" value="PRK02304.1-5"/>
    <property type="match status" value="1"/>
</dbReference>
<dbReference type="CDD" id="cd06223">
    <property type="entry name" value="PRTases_typeI"/>
    <property type="match status" value="1"/>
</dbReference>
<dbReference type="NCBIfam" id="NF002634">
    <property type="entry name" value="PRK02304.1-3"/>
    <property type="match status" value="1"/>
</dbReference>
<feature type="region of interest" description="Disordered" evidence="12">
    <location>
        <begin position="1"/>
        <end position="24"/>
    </location>
</feature>
<comment type="subcellular location">
    <subcellularLocation>
        <location evidence="3 11">Cytoplasm</location>
    </subcellularLocation>
</comment>
<evidence type="ECO:0000256" key="12">
    <source>
        <dbReference type="SAM" id="MobiDB-lite"/>
    </source>
</evidence>
<evidence type="ECO:0000256" key="1">
    <source>
        <dbReference type="ARBA" id="ARBA00000868"/>
    </source>
</evidence>
<keyword evidence="8 11" id="KW-0328">Glycosyltransferase</keyword>
<evidence type="ECO:0000256" key="5">
    <source>
        <dbReference type="ARBA" id="ARBA00008391"/>
    </source>
</evidence>
<dbReference type="InterPro" id="IPR000836">
    <property type="entry name" value="PRTase_dom"/>
</dbReference>
<dbReference type="GO" id="GO:0003999">
    <property type="term" value="F:adenine phosphoribosyltransferase activity"/>
    <property type="evidence" value="ECO:0007669"/>
    <property type="project" value="UniProtKB-UniRule"/>
</dbReference>
<dbReference type="UniPathway" id="UPA00588">
    <property type="reaction ID" value="UER00646"/>
</dbReference>
<comment type="function">
    <text evidence="2 11">Catalyzes a salvage reaction resulting in the formation of AMP, that is energically less costly than de novo synthesis.</text>
</comment>
<name>A0A3G6ITT5_9CORY</name>
<evidence type="ECO:0000256" key="7">
    <source>
        <dbReference type="ARBA" id="ARBA00022490"/>
    </source>
</evidence>
<evidence type="ECO:0000256" key="10">
    <source>
        <dbReference type="ARBA" id="ARBA00022726"/>
    </source>
</evidence>
<dbReference type="Pfam" id="PF00156">
    <property type="entry name" value="Pribosyltran"/>
    <property type="match status" value="1"/>
</dbReference>
<dbReference type="Proteomes" id="UP000271426">
    <property type="component" value="Chromosome"/>
</dbReference>
<sequence length="207" mass="21867">MTSPSHALAQTNHSQETDVHMTSNSPRYTSAIDALKQKTRLVPDFPVEGVLFEDLTPVLADPEAFRLIIDDVAAEAAKAEVDLIGGLDARGFLLGSAVAYCTDSGILAIRKQGKLPPPVHTQSYDLEYGKAALELPAENLDLTGKRVMVVDDVLATGGTLSAAIKLIEQCGGEVVGCAVVLEVAGLGGRERLGDVPLYVVNQQNTEG</sequence>
<keyword evidence="7 11" id="KW-0963">Cytoplasm</keyword>
<feature type="domain" description="Phosphoribosyltransferase" evidence="13">
    <location>
        <begin position="74"/>
        <end position="183"/>
    </location>
</feature>
<dbReference type="HAMAP" id="MF_00004">
    <property type="entry name" value="Aden_phosphoribosyltr"/>
    <property type="match status" value="1"/>
</dbReference>
<dbReference type="InterPro" id="IPR029057">
    <property type="entry name" value="PRTase-like"/>
</dbReference>
<comment type="pathway">
    <text evidence="4 11">Purine metabolism; AMP biosynthesis via salvage pathway; AMP from adenine: step 1/1.</text>
</comment>
<dbReference type="KEGG" id="cpso:CPPEL_05205"/>
<dbReference type="GO" id="GO:0005737">
    <property type="term" value="C:cytoplasm"/>
    <property type="evidence" value="ECO:0007669"/>
    <property type="project" value="UniProtKB-SubCell"/>
</dbReference>
<comment type="catalytic activity">
    <reaction evidence="1 11">
        <text>AMP + diphosphate = 5-phospho-alpha-D-ribose 1-diphosphate + adenine</text>
        <dbReference type="Rhea" id="RHEA:16609"/>
        <dbReference type="ChEBI" id="CHEBI:16708"/>
        <dbReference type="ChEBI" id="CHEBI:33019"/>
        <dbReference type="ChEBI" id="CHEBI:58017"/>
        <dbReference type="ChEBI" id="CHEBI:456215"/>
        <dbReference type="EC" id="2.4.2.7"/>
    </reaction>
</comment>
<dbReference type="InterPro" id="IPR005764">
    <property type="entry name" value="Ade_phspho_trans"/>
</dbReference>
<dbReference type="SUPFAM" id="SSF53271">
    <property type="entry name" value="PRTase-like"/>
    <property type="match status" value="1"/>
</dbReference>
<organism evidence="14 15">
    <name type="scientific">Corynebacterium pseudopelargi</name>
    <dbReference type="NCBI Taxonomy" id="2080757"/>
    <lineage>
        <taxon>Bacteria</taxon>
        <taxon>Bacillati</taxon>
        <taxon>Actinomycetota</taxon>
        <taxon>Actinomycetes</taxon>
        <taxon>Mycobacteriales</taxon>
        <taxon>Corynebacteriaceae</taxon>
        <taxon>Corynebacterium</taxon>
    </lineage>
</organism>
<evidence type="ECO:0000259" key="13">
    <source>
        <dbReference type="Pfam" id="PF00156"/>
    </source>
</evidence>
<comment type="subunit">
    <text evidence="11">Homodimer.</text>
</comment>
<keyword evidence="9 11" id="KW-0808">Transferase</keyword>
<gene>
    <name evidence="11 14" type="primary">apt</name>
    <name evidence="14" type="ORF">CPPEL_05205</name>
</gene>
<evidence type="ECO:0000256" key="6">
    <source>
        <dbReference type="ARBA" id="ARBA00011893"/>
    </source>
</evidence>
<dbReference type="GO" id="GO:0002055">
    <property type="term" value="F:adenine binding"/>
    <property type="evidence" value="ECO:0007669"/>
    <property type="project" value="TreeGrafter"/>
</dbReference>
<reference evidence="14 15" key="1">
    <citation type="submission" date="2018-11" db="EMBL/GenBank/DDBJ databases">
        <authorList>
            <person name="Kleinhagauer T."/>
            <person name="Glaeser S.P."/>
            <person name="Spergser J."/>
            <person name="Ruckert C."/>
            <person name="Kaempfer P."/>
            <person name="Busse H.-J."/>
        </authorList>
    </citation>
    <scope>NUCLEOTIDE SEQUENCE [LARGE SCALE GENOMIC DNA]</scope>
    <source>
        <strain evidence="14 15">812CH</strain>
    </source>
</reference>
<dbReference type="Gene3D" id="3.40.50.2020">
    <property type="match status" value="1"/>
</dbReference>
<protein>
    <recommendedName>
        <fullName evidence="6 11">Adenine phosphoribosyltransferase</fullName>
        <shortName evidence="11">APRT</shortName>
        <ecNumber evidence="6 11">2.4.2.7</ecNumber>
    </recommendedName>
</protein>
<dbReference type="PANTHER" id="PTHR32315:SF3">
    <property type="entry name" value="ADENINE PHOSPHORIBOSYLTRANSFERASE"/>
    <property type="match status" value="1"/>
</dbReference>
<accession>A0A3G6ITT5</accession>
<dbReference type="PANTHER" id="PTHR32315">
    <property type="entry name" value="ADENINE PHOSPHORIBOSYLTRANSFERASE"/>
    <property type="match status" value="1"/>
</dbReference>
<comment type="similarity">
    <text evidence="5 11">Belongs to the purine/pyrimidine phosphoribosyltransferase family.</text>
</comment>